<feature type="transmembrane region" description="Helical" evidence="1">
    <location>
        <begin position="73"/>
        <end position="92"/>
    </location>
</feature>
<evidence type="ECO:0000259" key="3">
    <source>
        <dbReference type="Pfam" id="PF16344"/>
    </source>
</evidence>
<evidence type="ECO:0008006" key="6">
    <source>
        <dbReference type="Google" id="ProtNLM"/>
    </source>
</evidence>
<accession>A0ABP9EYN1</accession>
<organism evidence="4 5">
    <name type="scientific">Flaviramulus aquimarinus</name>
    <dbReference type="NCBI Taxonomy" id="1170456"/>
    <lineage>
        <taxon>Bacteria</taxon>
        <taxon>Pseudomonadati</taxon>
        <taxon>Bacteroidota</taxon>
        <taxon>Flavobacteriia</taxon>
        <taxon>Flavobacteriales</taxon>
        <taxon>Flavobacteriaceae</taxon>
        <taxon>Flaviramulus</taxon>
    </lineage>
</organism>
<comment type="caution">
    <text evidence="4">The sequence shown here is derived from an EMBL/GenBank/DDBJ whole genome shotgun (WGS) entry which is preliminary data.</text>
</comment>
<keyword evidence="1" id="KW-0812">Transmembrane</keyword>
<dbReference type="Pfam" id="PF04773">
    <property type="entry name" value="FecR"/>
    <property type="match status" value="1"/>
</dbReference>
<dbReference type="EMBL" id="BAABJH010000001">
    <property type="protein sequence ID" value="GAA4888652.1"/>
    <property type="molecule type" value="Genomic_DNA"/>
</dbReference>
<evidence type="ECO:0000256" key="1">
    <source>
        <dbReference type="SAM" id="Phobius"/>
    </source>
</evidence>
<gene>
    <name evidence="4" type="ORF">GCM10023311_10750</name>
</gene>
<evidence type="ECO:0000259" key="2">
    <source>
        <dbReference type="Pfam" id="PF04773"/>
    </source>
</evidence>
<dbReference type="InterPro" id="IPR006860">
    <property type="entry name" value="FecR"/>
</dbReference>
<dbReference type="RefSeq" id="WP_345273010.1">
    <property type="nucleotide sequence ID" value="NZ_BAABJH010000001.1"/>
</dbReference>
<keyword evidence="1" id="KW-0472">Membrane</keyword>
<evidence type="ECO:0000313" key="4">
    <source>
        <dbReference type="EMBL" id="GAA4888652.1"/>
    </source>
</evidence>
<dbReference type="InterPro" id="IPR012373">
    <property type="entry name" value="Ferrdict_sens_TM"/>
</dbReference>
<dbReference type="PANTHER" id="PTHR30273:SF2">
    <property type="entry name" value="PROTEIN FECR"/>
    <property type="match status" value="1"/>
</dbReference>
<proteinExistence type="predicted"/>
<reference evidence="5" key="1">
    <citation type="journal article" date="2019" name="Int. J. Syst. Evol. Microbiol.">
        <title>The Global Catalogue of Microorganisms (GCM) 10K type strain sequencing project: providing services to taxonomists for standard genome sequencing and annotation.</title>
        <authorList>
            <consortium name="The Broad Institute Genomics Platform"/>
            <consortium name="The Broad Institute Genome Sequencing Center for Infectious Disease"/>
            <person name="Wu L."/>
            <person name="Ma J."/>
        </authorList>
    </citation>
    <scope>NUCLEOTIDE SEQUENCE [LARGE SCALE GENOMIC DNA]</scope>
    <source>
        <strain evidence="5">JCM 18274</strain>
    </source>
</reference>
<dbReference type="InterPro" id="IPR032508">
    <property type="entry name" value="FecR_C"/>
</dbReference>
<protein>
    <recommendedName>
        <fullName evidence="6">FecR family protein</fullName>
    </recommendedName>
</protein>
<evidence type="ECO:0000313" key="5">
    <source>
        <dbReference type="Proteomes" id="UP001500433"/>
    </source>
</evidence>
<dbReference type="Gene3D" id="3.55.50.30">
    <property type="match status" value="1"/>
</dbReference>
<keyword evidence="1" id="KW-1133">Transmembrane helix</keyword>
<dbReference type="PIRSF" id="PIRSF018266">
    <property type="entry name" value="FecR"/>
    <property type="match status" value="1"/>
</dbReference>
<keyword evidence="5" id="KW-1185">Reference proteome</keyword>
<feature type="domain" description="Protein FecR C-terminal" evidence="3">
    <location>
        <begin position="298"/>
        <end position="365"/>
    </location>
</feature>
<dbReference type="Gene3D" id="2.60.120.1440">
    <property type="match status" value="1"/>
</dbReference>
<dbReference type="Pfam" id="PF16344">
    <property type="entry name" value="FecR_C"/>
    <property type="match status" value="1"/>
</dbReference>
<dbReference type="Proteomes" id="UP001500433">
    <property type="component" value="Unassembled WGS sequence"/>
</dbReference>
<name>A0ABP9EYN1_9FLAO</name>
<dbReference type="PANTHER" id="PTHR30273">
    <property type="entry name" value="PERIPLASMIC SIGNAL SENSOR AND SIGMA FACTOR ACTIVATOR FECR-RELATED"/>
    <property type="match status" value="1"/>
</dbReference>
<sequence length="372" mass="42784">MIFELIYKYLDNQASEEEIATIFEWIEASETNKTTFFDLKKSWAFTSKDDESKRAAWKKISKEISQNKKRYKYWRYAAVILVLIGLGSVLNISKSSKNTITTDHIVLESDNGTVSYIDLDEEKKLLNIEGAIIVEQESNEIVYKPNRTKTPTEYHTLKIPNGKNLKVTLSDGSIVHLNSGTIFKYPNQFANDSNREVYLTGEAFFEVAKDKTRPFLVYSNQVAVEVLGTKFNINAYPDNKFTETVLVEGLVSIYERSNKEANTLLAPNYKATWNQVTKIFDIENVDVNMYTAWTKGEIVFRDASFAKITKTLERSYNVKIINNDGFLADQKFTGTINIREFDIDNILELLQIDTPFEYTRQENMVRINASSK</sequence>
<feature type="domain" description="FecR protein" evidence="2">
    <location>
        <begin position="157"/>
        <end position="251"/>
    </location>
</feature>